<proteinExistence type="predicted"/>
<gene>
    <name evidence="4" type="ORF">C5167_043741</name>
</gene>
<dbReference type="GO" id="GO:0003723">
    <property type="term" value="F:RNA binding"/>
    <property type="evidence" value="ECO:0007669"/>
    <property type="project" value="InterPro"/>
</dbReference>
<evidence type="ECO:0000313" key="4">
    <source>
        <dbReference type="EMBL" id="RZC81174.1"/>
    </source>
</evidence>
<evidence type="ECO:0000259" key="3">
    <source>
        <dbReference type="Pfam" id="PF02364"/>
    </source>
</evidence>
<organism evidence="4 5">
    <name type="scientific">Papaver somniferum</name>
    <name type="common">Opium poppy</name>
    <dbReference type="NCBI Taxonomy" id="3469"/>
    <lineage>
        <taxon>Eukaryota</taxon>
        <taxon>Viridiplantae</taxon>
        <taxon>Streptophyta</taxon>
        <taxon>Embryophyta</taxon>
        <taxon>Tracheophyta</taxon>
        <taxon>Spermatophyta</taxon>
        <taxon>Magnoliopsida</taxon>
        <taxon>Ranunculales</taxon>
        <taxon>Papaveraceae</taxon>
        <taxon>Papaveroideae</taxon>
        <taxon>Papaver</taxon>
    </lineage>
</organism>
<dbReference type="AlphaFoldDB" id="A0A4Y7L6M2"/>
<dbReference type="InterPro" id="IPR011989">
    <property type="entry name" value="ARM-like"/>
</dbReference>
<evidence type="ECO:0000256" key="1">
    <source>
        <dbReference type="ARBA" id="ARBA00022737"/>
    </source>
</evidence>
<dbReference type="GO" id="GO:0003843">
    <property type="term" value="F:1,3-beta-D-glucan synthase activity"/>
    <property type="evidence" value="ECO:0007669"/>
    <property type="project" value="InterPro"/>
</dbReference>
<dbReference type="GO" id="GO:0005886">
    <property type="term" value="C:plasma membrane"/>
    <property type="evidence" value="ECO:0007669"/>
    <property type="project" value="TreeGrafter"/>
</dbReference>
<dbReference type="EMBL" id="CM010724">
    <property type="protein sequence ID" value="RZC81174.1"/>
    <property type="molecule type" value="Genomic_DNA"/>
</dbReference>
<dbReference type="SUPFAM" id="SSF48371">
    <property type="entry name" value="ARM repeat"/>
    <property type="match status" value="1"/>
</dbReference>
<keyword evidence="2" id="KW-0810">Translation regulation</keyword>
<dbReference type="Pfam" id="PF02364">
    <property type="entry name" value="Glucan_synthase"/>
    <property type="match status" value="1"/>
</dbReference>
<evidence type="ECO:0000256" key="2">
    <source>
        <dbReference type="ARBA" id="ARBA00022845"/>
    </source>
</evidence>
<reference evidence="4 5" key="1">
    <citation type="journal article" date="2018" name="Science">
        <title>The opium poppy genome and morphinan production.</title>
        <authorList>
            <person name="Guo L."/>
            <person name="Winzer T."/>
            <person name="Yang X."/>
            <person name="Li Y."/>
            <person name="Ning Z."/>
            <person name="He Z."/>
            <person name="Teodor R."/>
            <person name="Lu Y."/>
            <person name="Bowser T.A."/>
            <person name="Graham I.A."/>
            <person name="Ye K."/>
        </authorList>
    </citation>
    <scope>NUCLEOTIDE SEQUENCE [LARGE SCALE GENOMIC DNA]</scope>
    <source>
        <strain evidence="5">cv. HN1</strain>
        <tissue evidence="4">Leaves</tissue>
    </source>
</reference>
<dbReference type="PANTHER" id="PTHR12741">
    <property type="entry name" value="LYST-INTERACTING PROTEIN LIP5 DOPAMINE RESPONSIVE PROTEIN DRG-1"/>
    <property type="match status" value="1"/>
</dbReference>
<dbReference type="GO" id="GO:0000148">
    <property type="term" value="C:1,3-beta-D-glucan synthase complex"/>
    <property type="evidence" value="ECO:0007669"/>
    <property type="project" value="InterPro"/>
</dbReference>
<keyword evidence="1" id="KW-0677">Repeat</keyword>
<name>A0A4Y7L6M2_PAPSO</name>
<dbReference type="GO" id="GO:0006075">
    <property type="term" value="P:(1-&gt;3)-beta-D-glucan biosynthetic process"/>
    <property type="evidence" value="ECO:0007669"/>
    <property type="project" value="InterPro"/>
</dbReference>
<dbReference type="InterPro" id="IPR016024">
    <property type="entry name" value="ARM-type_fold"/>
</dbReference>
<dbReference type="Gene3D" id="1.25.10.10">
    <property type="entry name" value="Leucine-rich Repeat Variant"/>
    <property type="match status" value="1"/>
</dbReference>
<dbReference type="InterPro" id="IPR001313">
    <property type="entry name" value="Pumilio_RNA-bd_rpt"/>
</dbReference>
<accession>A0A4Y7L6M2</accession>
<protein>
    <recommendedName>
        <fullName evidence="3">Glycosyl transferase 48 domain-containing protein</fullName>
    </recommendedName>
</protein>
<evidence type="ECO:0000313" key="5">
    <source>
        <dbReference type="Proteomes" id="UP000316621"/>
    </source>
</evidence>
<sequence>MVADLGGHIMHGLRDQNENHVIQKCIECIRQKFATNVVKKCLTFGGPVERQFLVSEMCKKYWRLVMIKYLDRVERGNLDFGSLKFHVLDKDDEMPDMVITAVQTSGGWFTFNSDARGRSIKTRCFGIITTGHMLEVWENEESILHLRHWVSPRGQTLFRTVRGMMYYRGALKIQAFLDMADETVEVSEGGILQKVYYSVLIKAVDNRDQILSSFGESGVRHLAHFSCWFQ</sequence>
<dbReference type="Pfam" id="PF00806">
    <property type="entry name" value="PUF"/>
    <property type="match status" value="2"/>
</dbReference>
<dbReference type="Gramene" id="RZC81174">
    <property type="protein sequence ID" value="RZC81174"/>
    <property type="gene ID" value="C5167_043741"/>
</dbReference>
<keyword evidence="5" id="KW-1185">Reference proteome</keyword>
<dbReference type="PANTHER" id="PTHR12741:SF106">
    <property type="entry name" value="CALLOSE SYNTHASE 5"/>
    <property type="match status" value="1"/>
</dbReference>
<dbReference type="InterPro" id="IPR003440">
    <property type="entry name" value="Glyco_trans_48_dom"/>
</dbReference>
<dbReference type="Proteomes" id="UP000316621">
    <property type="component" value="Chromosome 10"/>
</dbReference>
<feature type="domain" description="Glycosyl transferase 48" evidence="3">
    <location>
        <begin position="138"/>
        <end position="183"/>
    </location>
</feature>
<dbReference type="GO" id="GO:0006417">
    <property type="term" value="P:regulation of translation"/>
    <property type="evidence" value="ECO:0007669"/>
    <property type="project" value="UniProtKB-KW"/>
</dbReference>